<dbReference type="InterPro" id="IPR025332">
    <property type="entry name" value="DUF4238"/>
</dbReference>
<protein>
    <submittedName>
        <fullName evidence="1">DUF4238 domain-containing protein</fullName>
    </submittedName>
</protein>
<sequence length="374" mass="41743">MSAAGNIMKCMTDLLQPHASDREADRRAREWLGNLDHQAAVGKRHHIVPRFLLARFASEDGKLRVRNRRDGKASTRSINDLAVRDFYTAVTDSSGLDSSLESLLSTVEAGTAEILRQHLDFRAFVKPRAFTLEERATLDAFVAMQAVRGMRIRRSIEVIADYSVKLLNPDRITEEDIRDVDFVPHPNDHLKMFGNLAERAEETLKTRSTSLIHLDKPLLIIGDEPVLVESERDESVKRGASKPGTAPEDLVRLEGGRGFANAEVIMLPVTPAVLLAYWPPGRRNLPAEVHLIGEETQSFGEELNLLMTGSAIDWVAARPDHPSFDSLELPPPQPLLTVHDYGSSAAARVNSTPARRPIRRLRHDDILEVESEQI</sequence>
<dbReference type="OrthoDB" id="580988at2"/>
<dbReference type="EMBL" id="SMRU01000002">
    <property type="protein sequence ID" value="TDG01317.1"/>
    <property type="molecule type" value="Genomic_DNA"/>
</dbReference>
<organism evidence="1 2">
    <name type="scientific">Arthrobacter terricola</name>
    <dbReference type="NCBI Taxonomy" id="2547396"/>
    <lineage>
        <taxon>Bacteria</taxon>
        <taxon>Bacillati</taxon>
        <taxon>Actinomycetota</taxon>
        <taxon>Actinomycetes</taxon>
        <taxon>Micrococcales</taxon>
        <taxon>Micrococcaceae</taxon>
        <taxon>Arthrobacter</taxon>
    </lineage>
</organism>
<dbReference type="Proteomes" id="UP000295511">
    <property type="component" value="Unassembled WGS sequence"/>
</dbReference>
<gene>
    <name evidence="1" type="ORF">E1809_02020</name>
</gene>
<comment type="caution">
    <text evidence="1">The sequence shown here is derived from an EMBL/GenBank/DDBJ whole genome shotgun (WGS) entry which is preliminary data.</text>
</comment>
<reference evidence="1 2" key="1">
    <citation type="submission" date="2019-03" db="EMBL/GenBank/DDBJ databases">
        <title>Whole genome sequence of Arthrobacter sp JH1-1.</title>
        <authorList>
            <person name="Trinh H.N."/>
        </authorList>
    </citation>
    <scope>NUCLEOTIDE SEQUENCE [LARGE SCALE GENOMIC DNA]</scope>
    <source>
        <strain evidence="1 2">JH1-1</strain>
    </source>
</reference>
<dbReference type="Pfam" id="PF14022">
    <property type="entry name" value="DUF4238"/>
    <property type="match status" value="1"/>
</dbReference>
<evidence type="ECO:0000313" key="1">
    <source>
        <dbReference type="EMBL" id="TDG01317.1"/>
    </source>
</evidence>
<dbReference type="AlphaFoldDB" id="A0A4R5KZI3"/>
<proteinExistence type="predicted"/>
<accession>A0A4R5KZI3</accession>
<evidence type="ECO:0000313" key="2">
    <source>
        <dbReference type="Proteomes" id="UP000295511"/>
    </source>
</evidence>
<keyword evidence="2" id="KW-1185">Reference proteome</keyword>
<name>A0A4R5KZI3_9MICC</name>